<reference evidence="2 3" key="1">
    <citation type="submission" date="2018-06" db="EMBL/GenBank/DDBJ databases">
        <title>Pedobacter endophyticus sp. nov., an endophytic bacterium isolated from a leaf of Triticum aestivum.</title>
        <authorList>
            <person name="Zhang L."/>
        </authorList>
    </citation>
    <scope>NUCLEOTIDE SEQUENCE [LARGE SCALE GENOMIC DNA]</scope>
    <source>
        <strain evidence="2 3">CM134L-2</strain>
    </source>
</reference>
<dbReference type="EMBL" id="SAYW01000001">
    <property type="protein sequence ID" value="RWU10872.1"/>
    <property type="molecule type" value="Genomic_DNA"/>
</dbReference>
<dbReference type="InterPro" id="IPR029062">
    <property type="entry name" value="Class_I_gatase-like"/>
</dbReference>
<dbReference type="Proteomes" id="UP000284120">
    <property type="component" value="Unassembled WGS sequence"/>
</dbReference>
<organism evidence="2 3">
    <name type="scientific">Pedobacter chitinilyticus</name>
    <dbReference type="NCBI Taxonomy" id="2233776"/>
    <lineage>
        <taxon>Bacteria</taxon>
        <taxon>Pseudomonadati</taxon>
        <taxon>Bacteroidota</taxon>
        <taxon>Sphingobacteriia</taxon>
        <taxon>Sphingobacteriales</taxon>
        <taxon>Sphingobacteriaceae</taxon>
        <taxon>Pedobacter</taxon>
    </lineage>
</organism>
<evidence type="ECO:0008006" key="4">
    <source>
        <dbReference type="Google" id="ProtNLM"/>
    </source>
</evidence>
<accession>A0A451GDD1</accession>
<evidence type="ECO:0000256" key="1">
    <source>
        <dbReference type="SAM" id="Phobius"/>
    </source>
</evidence>
<dbReference type="SUPFAM" id="SSF52317">
    <property type="entry name" value="Class I glutamine amidotransferase-like"/>
    <property type="match status" value="1"/>
</dbReference>
<evidence type="ECO:0000313" key="2">
    <source>
        <dbReference type="EMBL" id="RWU10872.1"/>
    </source>
</evidence>
<name>A0A451GDD1_9SPHI</name>
<keyword evidence="3" id="KW-1185">Reference proteome</keyword>
<feature type="transmembrane region" description="Helical" evidence="1">
    <location>
        <begin position="6"/>
        <end position="23"/>
    </location>
</feature>
<proteinExistence type="predicted"/>
<feature type="transmembrane region" description="Helical" evidence="1">
    <location>
        <begin position="35"/>
        <end position="54"/>
    </location>
</feature>
<feature type="transmembrane region" description="Helical" evidence="1">
    <location>
        <begin position="567"/>
        <end position="585"/>
    </location>
</feature>
<evidence type="ECO:0000313" key="3">
    <source>
        <dbReference type="Proteomes" id="UP000284120"/>
    </source>
</evidence>
<protein>
    <recommendedName>
        <fullName evidence="4">Aerotolerance regulator N-terminal domain-containing protein</fullName>
    </recommendedName>
</protein>
<comment type="caution">
    <text evidence="2">The sequence shown here is derived from an EMBL/GenBank/DDBJ whole genome shotgun (WGS) entry which is preliminary data.</text>
</comment>
<keyword evidence="1" id="KW-0812">Transmembrane</keyword>
<gene>
    <name evidence="2" type="ORF">DPV69_05950</name>
</gene>
<keyword evidence="1" id="KW-0472">Membrane</keyword>
<sequence length="593" mass="67124">MAFNLYIWIACLLLLCLLVYQEIKRPNKHWLGARLFASLLAVAMLALLIVPINVNQQSKQQPTQLNIISAGYHADGLAQIPHQKYFLEEALASTLKRKANFIPDLAYHLAAHPEINNIAVYGYGLTGEQLKQIKNIPLEFHPAEKPSGVIACHWKDELKEGETLVVQGQYRHHRSKAVNLKLIGFGKTLDSTQIIGNSTTKFSFQHQIKQKGRSVLQLVALQGKDTLSQEPIPVQTLAKTSLKIVVLGSSPGFEYNFLKKWLYENQYALALRNRISKDKYSIEFLNRSNIDINRLSTQLLQKEDVLLLDQQEFESISASEKQAIKQAVAQGLGLIILAQEPNTTEPWLKSFNLAAIKKQEKINQLQLTSSPIKLAALPEQAPFSIGNRPDQQPLVLDGPSAIAVQKLYGKGKIVTTTLSNSYQWRLTGNQQDYALYWSSLLEAAARNTAPNYLLQTESNIPRDMSKLNFSLSTPSATIPAITNQQQSLSSQQNMLFSNRWQFQYWPLQSGWHQVAVDGQKQHFFVFGKENWQALSADQRIKQNIAYALSHPSPKVLPQTTIILKKTISKWWFFIAFVLATGFLWFESRLYNQN</sequence>
<dbReference type="RefSeq" id="WP_128353310.1">
    <property type="nucleotide sequence ID" value="NZ_QMHN01000001.1"/>
</dbReference>
<dbReference type="AlphaFoldDB" id="A0A451GDD1"/>
<keyword evidence="1" id="KW-1133">Transmembrane helix</keyword>
<dbReference type="OrthoDB" id="980086at2"/>